<dbReference type="Proteomes" id="UP000660611">
    <property type="component" value="Unassembled WGS sequence"/>
</dbReference>
<protein>
    <recommendedName>
        <fullName evidence="3">Antitoxin</fullName>
    </recommendedName>
</protein>
<proteinExistence type="predicted"/>
<organism evidence="1 2">
    <name type="scientific">Dactylosporangium siamense</name>
    <dbReference type="NCBI Taxonomy" id="685454"/>
    <lineage>
        <taxon>Bacteria</taxon>
        <taxon>Bacillati</taxon>
        <taxon>Actinomycetota</taxon>
        <taxon>Actinomycetes</taxon>
        <taxon>Micromonosporales</taxon>
        <taxon>Micromonosporaceae</taxon>
        <taxon>Dactylosporangium</taxon>
    </lineage>
</organism>
<name>A0A919PEU8_9ACTN</name>
<accession>A0A919PEU8</accession>
<sequence>MTTQIAVRLPDDIVKYIDQEIADGTATSRAAVVLRALKRDKRHQDAEHDARIYAADQSDEFADFHAWAAARRPLDID</sequence>
<dbReference type="AlphaFoldDB" id="A0A919PEU8"/>
<evidence type="ECO:0000313" key="2">
    <source>
        <dbReference type="Proteomes" id="UP000660611"/>
    </source>
</evidence>
<comment type="caution">
    <text evidence="1">The sequence shown here is derived from an EMBL/GenBank/DDBJ whole genome shotgun (WGS) entry which is preliminary data.</text>
</comment>
<reference evidence="1" key="1">
    <citation type="submission" date="2021-01" db="EMBL/GenBank/DDBJ databases">
        <title>Whole genome shotgun sequence of Dactylosporangium siamense NBRC 106093.</title>
        <authorList>
            <person name="Komaki H."/>
            <person name="Tamura T."/>
        </authorList>
    </citation>
    <scope>NUCLEOTIDE SEQUENCE</scope>
    <source>
        <strain evidence="1">NBRC 106093</strain>
    </source>
</reference>
<evidence type="ECO:0008006" key="3">
    <source>
        <dbReference type="Google" id="ProtNLM"/>
    </source>
</evidence>
<gene>
    <name evidence="1" type="ORF">Dsi01nite_009330</name>
</gene>
<evidence type="ECO:0000313" key="1">
    <source>
        <dbReference type="EMBL" id="GIG42892.1"/>
    </source>
</evidence>
<dbReference type="EMBL" id="BONQ01000017">
    <property type="protein sequence ID" value="GIG42892.1"/>
    <property type="molecule type" value="Genomic_DNA"/>
</dbReference>
<dbReference type="RefSeq" id="WP_203844758.1">
    <property type="nucleotide sequence ID" value="NZ_BAAAVW010000002.1"/>
</dbReference>
<keyword evidence="2" id="KW-1185">Reference proteome</keyword>